<proteinExistence type="predicted"/>
<feature type="transmembrane region" description="Helical" evidence="1">
    <location>
        <begin position="78"/>
        <end position="96"/>
    </location>
</feature>
<sequence length="500" mass="54519">MKDAIGFGMGDFYGSGMMTLNGTYVALFWTRFCGLSIQSAQSILGTAAFISAASALFFGSFGDALFHFSAGRRFGRRHLMMLATCPLILTGILIWIPGLPHWAYMVEFALWIVTGQIFQTAYNALPTEMTDDYRGRTKLSTTRTFIATLSGTALPLLGGAVLAARGEKASSYQIFAIGFTLAFALAVFYAWRHTWEMSPRQAGYGYLEGQSGHHAFWQHPGLVLARLAQVCRAYASTLRISAFRKHLAIYILVQTAMDVFGGTFVFFVIYNLGQSSAFASMLLSCTIVSLPLTPVFAWGLNTLGPRKLYAIDFAGCLVGCAWLCAIWLTAGHLPGPVWTVFTVCGAIFFFACKSLCGFMPWGVFPLIPDVDQIVTRKRRSATFGGIQACLRQCASGLITITVGLILGWSGFDATRSSAPRSAQLALAGMMLGWFALTMLVCWWISSSFHLDSRTDGIITRETARLAAGGSKADVTPETKAVVEDLTGLPYSQVWPENVRI</sequence>
<protein>
    <submittedName>
        <fullName evidence="2">MFS transporter</fullName>
    </submittedName>
</protein>
<feature type="transmembrane region" description="Helical" evidence="1">
    <location>
        <begin position="12"/>
        <end position="30"/>
    </location>
</feature>
<feature type="transmembrane region" description="Helical" evidence="1">
    <location>
        <begin position="388"/>
        <end position="411"/>
    </location>
</feature>
<accession>A0ABN6SDF9</accession>
<keyword evidence="1" id="KW-1133">Transmembrane helix</keyword>
<dbReference type="PANTHER" id="PTHR11328:SF24">
    <property type="entry name" value="MAJOR FACILITATOR SUPERFAMILY (MFS) PROFILE DOMAIN-CONTAINING PROTEIN"/>
    <property type="match status" value="1"/>
</dbReference>
<feature type="transmembrane region" description="Helical" evidence="1">
    <location>
        <begin position="309"/>
        <end position="328"/>
    </location>
</feature>
<keyword evidence="1" id="KW-0812">Transmembrane</keyword>
<reference evidence="2 3" key="1">
    <citation type="journal article" date="2023" name="Microbiol. Spectr.">
        <title>Symbiosis of Carpenter Bees with Uncharacterized Lactic Acid Bacteria Showing NAD Auxotrophy.</title>
        <authorList>
            <person name="Kawasaki S."/>
            <person name="Ozawa K."/>
            <person name="Mori T."/>
            <person name="Yamamoto A."/>
            <person name="Ito M."/>
            <person name="Ohkuma M."/>
            <person name="Sakamoto M."/>
            <person name="Matsutani M."/>
        </authorList>
    </citation>
    <scope>NUCLEOTIDE SEQUENCE [LARGE SCALE GENOMIC DNA]</scope>
    <source>
        <strain evidence="2 3">Kim37-2</strain>
    </source>
</reference>
<feature type="transmembrane region" description="Helical" evidence="1">
    <location>
        <begin position="42"/>
        <end position="66"/>
    </location>
</feature>
<dbReference type="Gene3D" id="1.20.1250.20">
    <property type="entry name" value="MFS general substrate transporter like domains"/>
    <property type="match status" value="2"/>
</dbReference>
<organism evidence="2 3">
    <name type="scientific">Bombiscardovia nodaiensis</name>
    <dbReference type="NCBI Taxonomy" id="2932181"/>
    <lineage>
        <taxon>Bacteria</taxon>
        <taxon>Bacillati</taxon>
        <taxon>Actinomycetota</taxon>
        <taxon>Actinomycetes</taxon>
        <taxon>Bifidobacteriales</taxon>
        <taxon>Bifidobacteriaceae</taxon>
        <taxon>Bombiscardovia</taxon>
    </lineage>
</organism>
<evidence type="ECO:0000313" key="2">
    <source>
        <dbReference type="EMBL" id="BDR53132.1"/>
    </source>
</evidence>
<feature type="transmembrane region" description="Helical" evidence="1">
    <location>
        <begin position="423"/>
        <end position="444"/>
    </location>
</feature>
<evidence type="ECO:0000313" key="3">
    <source>
        <dbReference type="Proteomes" id="UP001321766"/>
    </source>
</evidence>
<dbReference type="Pfam" id="PF13347">
    <property type="entry name" value="MFS_2"/>
    <property type="match status" value="1"/>
</dbReference>
<dbReference type="Proteomes" id="UP001321766">
    <property type="component" value="Chromosome"/>
</dbReference>
<dbReference type="InterPro" id="IPR039672">
    <property type="entry name" value="MFS_2"/>
</dbReference>
<gene>
    <name evidence="2" type="ORF">KIM372_10390</name>
</gene>
<keyword evidence="3" id="KW-1185">Reference proteome</keyword>
<keyword evidence="1" id="KW-0472">Membrane</keyword>
<dbReference type="EMBL" id="AP026798">
    <property type="protein sequence ID" value="BDR53132.1"/>
    <property type="molecule type" value="Genomic_DNA"/>
</dbReference>
<feature type="transmembrane region" description="Helical" evidence="1">
    <location>
        <begin position="340"/>
        <end position="367"/>
    </location>
</feature>
<name>A0ABN6SDF9_9BIFI</name>
<dbReference type="SUPFAM" id="SSF103473">
    <property type="entry name" value="MFS general substrate transporter"/>
    <property type="match status" value="1"/>
</dbReference>
<evidence type="ECO:0000256" key="1">
    <source>
        <dbReference type="SAM" id="Phobius"/>
    </source>
</evidence>
<feature type="transmembrane region" description="Helical" evidence="1">
    <location>
        <begin position="145"/>
        <end position="164"/>
    </location>
</feature>
<dbReference type="PANTHER" id="PTHR11328">
    <property type="entry name" value="MAJOR FACILITATOR SUPERFAMILY DOMAIN-CONTAINING PROTEIN"/>
    <property type="match status" value="1"/>
</dbReference>
<feature type="transmembrane region" description="Helical" evidence="1">
    <location>
        <begin position="247"/>
        <end position="270"/>
    </location>
</feature>
<feature type="transmembrane region" description="Helical" evidence="1">
    <location>
        <begin position="276"/>
        <end position="297"/>
    </location>
</feature>
<feature type="transmembrane region" description="Helical" evidence="1">
    <location>
        <begin position="102"/>
        <end position="125"/>
    </location>
</feature>
<dbReference type="InterPro" id="IPR036259">
    <property type="entry name" value="MFS_trans_sf"/>
</dbReference>
<feature type="transmembrane region" description="Helical" evidence="1">
    <location>
        <begin position="170"/>
        <end position="191"/>
    </location>
</feature>